<evidence type="ECO:0000256" key="1">
    <source>
        <dbReference type="SAM" id="MobiDB-lite"/>
    </source>
</evidence>
<proteinExistence type="predicted"/>
<reference evidence="2" key="1">
    <citation type="journal article" date="2020" name="Stud. Mycol.">
        <title>101 Dothideomycetes genomes: a test case for predicting lifestyles and emergence of pathogens.</title>
        <authorList>
            <person name="Haridas S."/>
            <person name="Albert R."/>
            <person name="Binder M."/>
            <person name="Bloem J."/>
            <person name="Labutti K."/>
            <person name="Salamov A."/>
            <person name="Andreopoulos B."/>
            <person name="Baker S."/>
            <person name="Barry K."/>
            <person name="Bills G."/>
            <person name="Bluhm B."/>
            <person name="Cannon C."/>
            <person name="Castanera R."/>
            <person name="Culley D."/>
            <person name="Daum C."/>
            <person name="Ezra D."/>
            <person name="Gonzalez J."/>
            <person name="Henrissat B."/>
            <person name="Kuo A."/>
            <person name="Liang C."/>
            <person name="Lipzen A."/>
            <person name="Lutzoni F."/>
            <person name="Magnuson J."/>
            <person name="Mondo S."/>
            <person name="Nolan M."/>
            <person name="Ohm R."/>
            <person name="Pangilinan J."/>
            <person name="Park H.-J."/>
            <person name="Ramirez L."/>
            <person name="Alfaro M."/>
            <person name="Sun H."/>
            <person name="Tritt A."/>
            <person name="Yoshinaga Y."/>
            <person name="Zwiers L.-H."/>
            <person name="Turgeon B."/>
            <person name="Goodwin S."/>
            <person name="Spatafora J."/>
            <person name="Crous P."/>
            <person name="Grigoriev I."/>
        </authorList>
    </citation>
    <scope>NUCLEOTIDE SEQUENCE</scope>
    <source>
        <strain evidence="2">CBS 115976</strain>
    </source>
</reference>
<accession>A0A6A6UPC2</accession>
<sequence length="318" mass="36314">MAHMLIDTSTNSKPLLSNQFSANPTVPHKTRSLPTNETLRLTLNQNQPRDPPSHHQLPRPYPRLRKFTIPDKMCVIKVYMFPFCGCETRIAFQETLHNTCGDATQNYPSTRCPTRQTYRLIWEMHGDRSQTDPMYRPPCEMERNQIHGRLAMLRPDIIQSYHTVVDGHERGLPQLNTVGVYTSFSPDAFTFDSARPIIMATWPVLNRLQATTIQYATIPQIIPVRNGHAPFHHVDHALPTVRAVYISIPAQVVRHHESGAVEHYSTVWTRQLSLPPGQECIPRNHVLFNVLPFGVQEVIRLAGADYVLVAIHEIENNI</sequence>
<protein>
    <submittedName>
        <fullName evidence="2">Uncharacterized protein</fullName>
    </submittedName>
</protein>
<name>A0A6A6UPC2_9PEZI</name>
<dbReference type="AlphaFoldDB" id="A0A6A6UPC2"/>
<dbReference type="EMBL" id="MU004231">
    <property type="protein sequence ID" value="KAF2673321.1"/>
    <property type="molecule type" value="Genomic_DNA"/>
</dbReference>
<gene>
    <name evidence="2" type="ORF">BT63DRAFT_475851</name>
</gene>
<dbReference type="Proteomes" id="UP000799302">
    <property type="component" value="Unassembled WGS sequence"/>
</dbReference>
<evidence type="ECO:0000313" key="3">
    <source>
        <dbReference type="Proteomes" id="UP000799302"/>
    </source>
</evidence>
<feature type="region of interest" description="Disordered" evidence="1">
    <location>
        <begin position="1"/>
        <end position="33"/>
    </location>
</feature>
<keyword evidence="3" id="KW-1185">Reference proteome</keyword>
<evidence type="ECO:0000313" key="2">
    <source>
        <dbReference type="EMBL" id="KAF2673321.1"/>
    </source>
</evidence>
<feature type="compositionally biased region" description="Polar residues" evidence="1">
    <location>
        <begin position="7"/>
        <end position="24"/>
    </location>
</feature>
<organism evidence="2 3">
    <name type="scientific">Microthyrium microscopicum</name>
    <dbReference type="NCBI Taxonomy" id="703497"/>
    <lineage>
        <taxon>Eukaryota</taxon>
        <taxon>Fungi</taxon>
        <taxon>Dikarya</taxon>
        <taxon>Ascomycota</taxon>
        <taxon>Pezizomycotina</taxon>
        <taxon>Dothideomycetes</taxon>
        <taxon>Dothideomycetes incertae sedis</taxon>
        <taxon>Microthyriales</taxon>
        <taxon>Microthyriaceae</taxon>
        <taxon>Microthyrium</taxon>
    </lineage>
</organism>